<keyword evidence="3 6" id="KW-0812">Transmembrane</keyword>
<evidence type="ECO:0000256" key="3">
    <source>
        <dbReference type="ARBA" id="ARBA00022692"/>
    </source>
</evidence>
<feature type="transmembrane region" description="Helical" evidence="6">
    <location>
        <begin position="94"/>
        <end position="121"/>
    </location>
</feature>
<organism evidence="8 9">
    <name type="scientific">Paradevosia shaoguanensis</name>
    <dbReference type="NCBI Taxonomy" id="1335043"/>
    <lineage>
        <taxon>Bacteria</taxon>
        <taxon>Pseudomonadati</taxon>
        <taxon>Pseudomonadota</taxon>
        <taxon>Alphaproteobacteria</taxon>
        <taxon>Hyphomicrobiales</taxon>
        <taxon>Devosiaceae</taxon>
        <taxon>Paradevosia</taxon>
    </lineage>
</organism>
<comment type="caution">
    <text evidence="8">The sequence shown here is derived from an EMBL/GenBank/DDBJ whole genome shotgun (WGS) entry which is preliminary data.</text>
</comment>
<evidence type="ECO:0000259" key="7">
    <source>
        <dbReference type="Pfam" id="PF01895"/>
    </source>
</evidence>
<evidence type="ECO:0000256" key="1">
    <source>
        <dbReference type="ARBA" id="ARBA00004651"/>
    </source>
</evidence>
<dbReference type="AlphaFoldDB" id="A0AA41QRZ5"/>
<reference evidence="8" key="1">
    <citation type="submission" date="2022-03" db="EMBL/GenBank/DDBJ databases">
        <title>The complete genome sequence of a Methyloterrigena soli.</title>
        <authorList>
            <person name="Zi Z."/>
        </authorList>
    </citation>
    <scope>NUCLEOTIDE SEQUENCE</scope>
    <source>
        <strain evidence="8">M48</strain>
    </source>
</reference>
<dbReference type="GO" id="GO:0005886">
    <property type="term" value="C:plasma membrane"/>
    <property type="evidence" value="ECO:0007669"/>
    <property type="project" value="UniProtKB-SubCell"/>
</dbReference>
<dbReference type="SUPFAM" id="SSF109755">
    <property type="entry name" value="PhoU-like"/>
    <property type="match status" value="1"/>
</dbReference>
<dbReference type="GO" id="GO:0044341">
    <property type="term" value="P:sodium-dependent phosphate transport"/>
    <property type="evidence" value="ECO:0007669"/>
    <property type="project" value="InterPro"/>
</dbReference>
<feature type="transmembrane region" description="Helical" evidence="6">
    <location>
        <begin position="250"/>
        <end position="271"/>
    </location>
</feature>
<protein>
    <submittedName>
        <fullName evidence="8">Na/Pi cotransporter family protein</fullName>
    </submittedName>
</protein>
<feature type="domain" description="PhoU" evidence="7">
    <location>
        <begin position="342"/>
        <end position="421"/>
    </location>
</feature>
<dbReference type="Pfam" id="PF01895">
    <property type="entry name" value="PhoU"/>
    <property type="match status" value="2"/>
</dbReference>
<dbReference type="RefSeq" id="WP_281737207.1">
    <property type="nucleotide sequence ID" value="NZ_JAKETQ010000004.1"/>
</dbReference>
<keyword evidence="9" id="KW-1185">Reference proteome</keyword>
<dbReference type="PANTHER" id="PTHR10010">
    <property type="entry name" value="SOLUTE CARRIER FAMILY 34 SODIUM PHOSPHATE , MEMBER 2-RELATED"/>
    <property type="match status" value="1"/>
</dbReference>
<feature type="transmembrane region" description="Helical" evidence="6">
    <location>
        <begin position="210"/>
        <end position="230"/>
    </location>
</feature>
<dbReference type="Proteomes" id="UP001156140">
    <property type="component" value="Unassembled WGS sequence"/>
</dbReference>
<feature type="domain" description="PhoU" evidence="7">
    <location>
        <begin position="452"/>
        <end position="530"/>
    </location>
</feature>
<keyword evidence="4 6" id="KW-1133">Transmembrane helix</keyword>
<evidence type="ECO:0000256" key="5">
    <source>
        <dbReference type="ARBA" id="ARBA00023136"/>
    </source>
</evidence>
<dbReference type="NCBIfam" id="NF037997">
    <property type="entry name" value="Na_Pi_symport"/>
    <property type="match status" value="1"/>
</dbReference>
<evidence type="ECO:0000256" key="2">
    <source>
        <dbReference type="ARBA" id="ARBA00022475"/>
    </source>
</evidence>
<sequence length="553" mass="58959">MESTIVLIDILGAGALLIWGLRMVKTGVTRAFGAQLRVWIGRGTANRFVSFFAGLFATLLLQSSTATAMMSASFASRELLTGAMGQSVMLGANVGTSLVSGVLALDVHWLAPLFVLAGVAVFKLSQESRGKGIGRALLGLGLMLVALRLLGEATDPIRQSTTIALILNALAGAPLFALILAAGLAVLASSSLAVVLLVMSLASAGNMDHGLALVLVAGANLGGAVPPLLATMGEGVLARRVTVSNLCVRAFGAMVVLVAGSLLAPALAGLVTDPAGFVVSAHIGFNLALSVLFLPLVGLLARLFARLMPNVVDAQGVGPRFLDNAVLDDPVVALSAAARETLRIGDTVVEMLETSLRTLRSNDTKGCASVKLLDDKVDTLQEAVKIYLARFTSVELDEGEMRRAEEILSYAINLEHIGDIVDHGLNDLAARKIKGRLTFSGEGFHEIEAFYEKTIANLRIAQTIFMSRDVELARRLVEVKVDIRRLEQESASRHLDRIRQRRAESIETSTLHLDILRDLKRVNAHITSVAYPILDEVGQLRESRLRSLDKKAS</sequence>
<dbReference type="PANTHER" id="PTHR10010:SF46">
    <property type="entry name" value="SODIUM-DEPENDENT PHOSPHATE TRANSPORT PROTEIN 2B"/>
    <property type="match status" value="1"/>
</dbReference>
<dbReference type="GO" id="GO:0005436">
    <property type="term" value="F:sodium:phosphate symporter activity"/>
    <property type="evidence" value="ECO:0007669"/>
    <property type="project" value="InterPro"/>
</dbReference>
<dbReference type="EMBL" id="JALAZD010000004">
    <property type="protein sequence ID" value="MCI0129273.1"/>
    <property type="molecule type" value="Genomic_DNA"/>
</dbReference>
<feature type="transmembrane region" description="Helical" evidence="6">
    <location>
        <begin position="6"/>
        <end position="24"/>
    </location>
</feature>
<feature type="transmembrane region" description="Helical" evidence="6">
    <location>
        <begin position="171"/>
        <end position="198"/>
    </location>
</feature>
<feature type="transmembrane region" description="Helical" evidence="6">
    <location>
        <begin position="45"/>
        <end position="74"/>
    </location>
</feature>
<evidence type="ECO:0000313" key="9">
    <source>
        <dbReference type="Proteomes" id="UP001156140"/>
    </source>
</evidence>
<dbReference type="Pfam" id="PF02690">
    <property type="entry name" value="Na_Pi_cotrans"/>
    <property type="match status" value="1"/>
</dbReference>
<dbReference type="Gene3D" id="1.20.58.220">
    <property type="entry name" value="Phosphate transport system protein phou homolog 2, domain 2"/>
    <property type="match status" value="1"/>
</dbReference>
<dbReference type="InterPro" id="IPR038078">
    <property type="entry name" value="PhoU-like_sf"/>
</dbReference>
<evidence type="ECO:0000256" key="6">
    <source>
        <dbReference type="SAM" id="Phobius"/>
    </source>
</evidence>
<keyword evidence="5 6" id="KW-0472">Membrane</keyword>
<feature type="transmembrane region" description="Helical" evidence="6">
    <location>
        <begin position="133"/>
        <end position="151"/>
    </location>
</feature>
<dbReference type="InterPro" id="IPR003841">
    <property type="entry name" value="Na/Pi_transpt"/>
</dbReference>
<evidence type="ECO:0000313" key="8">
    <source>
        <dbReference type="EMBL" id="MCI0129273.1"/>
    </source>
</evidence>
<evidence type="ECO:0000256" key="4">
    <source>
        <dbReference type="ARBA" id="ARBA00022989"/>
    </source>
</evidence>
<keyword evidence="2" id="KW-1003">Cell membrane</keyword>
<gene>
    <name evidence="8" type="ORF">ML536_20765</name>
</gene>
<proteinExistence type="predicted"/>
<dbReference type="InterPro" id="IPR026022">
    <property type="entry name" value="PhoU_dom"/>
</dbReference>
<accession>A0AA41QRZ5</accession>
<name>A0AA41QRZ5_9HYPH</name>
<comment type="subcellular location">
    <subcellularLocation>
        <location evidence="1">Cell membrane</location>
        <topology evidence="1">Multi-pass membrane protein</topology>
    </subcellularLocation>
</comment>
<feature type="transmembrane region" description="Helical" evidence="6">
    <location>
        <begin position="283"/>
        <end position="305"/>
    </location>
</feature>